<protein>
    <recommendedName>
        <fullName evidence="1">Chromosomal replication initiator DnaA C-terminal domain-containing protein</fullName>
    </recommendedName>
</protein>
<reference evidence="2" key="1">
    <citation type="submission" date="2018-06" db="EMBL/GenBank/DDBJ databases">
        <authorList>
            <person name="Zhirakovskaya E."/>
        </authorList>
    </citation>
    <scope>NUCLEOTIDE SEQUENCE</scope>
</reference>
<accession>A0A3B0TWM4</accession>
<organism evidence="2">
    <name type="scientific">hydrothermal vent metagenome</name>
    <dbReference type="NCBI Taxonomy" id="652676"/>
    <lineage>
        <taxon>unclassified sequences</taxon>
        <taxon>metagenomes</taxon>
        <taxon>ecological metagenomes</taxon>
    </lineage>
</organism>
<dbReference type="GO" id="GO:0043565">
    <property type="term" value="F:sequence-specific DNA binding"/>
    <property type="evidence" value="ECO:0007669"/>
    <property type="project" value="InterPro"/>
</dbReference>
<feature type="domain" description="Chromosomal replication initiator DnaA C-terminal" evidence="1">
    <location>
        <begin position="38"/>
        <end position="107"/>
    </location>
</feature>
<proteinExistence type="predicted"/>
<dbReference type="EMBL" id="UOEQ01000417">
    <property type="protein sequence ID" value="VAW22438.1"/>
    <property type="molecule type" value="Genomic_DNA"/>
</dbReference>
<dbReference type="CDD" id="cd06571">
    <property type="entry name" value="Bac_DnaA_C"/>
    <property type="match status" value="1"/>
</dbReference>
<dbReference type="GO" id="GO:0005524">
    <property type="term" value="F:ATP binding"/>
    <property type="evidence" value="ECO:0007669"/>
    <property type="project" value="InterPro"/>
</dbReference>
<dbReference type="Pfam" id="PF08299">
    <property type="entry name" value="Bac_DnaA_C"/>
    <property type="match status" value="1"/>
</dbReference>
<dbReference type="GO" id="GO:0006275">
    <property type="term" value="P:regulation of DNA replication"/>
    <property type="evidence" value="ECO:0007669"/>
    <property type="project" value="InterPro"/>
</dbReference>
<evidence type="ECO:0000313" key="2">
    <source>
        <dbReference type="EMBL" id="VAW22438.1"/>
    </source>
</evidence>
<evidence type="ECO:0000259" key="1">
    <source>
        <dbReference type="SMART" id="SM00760"/>
    </source>
</evidence>
<dbReference type="InterPro" id="IPR010921">
    <property type="entry name" value="Trp_repressor/repl_initiator"/>
</dbReference>
<dbReference type="SUPFAM" id="SSF48295">
    <property type="entry name" value="TrpR-like"/>
    <property type="match status" value="1"/>
</dbReference>
<dbReference type="InterPro" id="IPR013159">
    <property type="entry name" value="DnaA_C"/>
</dbReference>
<sequence length="147" mass="16690">MNKINLVDSNLLDFDQPAYPPSRAAIAMADADRIGDARASVLVRIVARSFDVTPCEMFHHSRSRAPIAATRQLAMYMMHVVLGRNLTEVGKFFGRDRTTVSHACIRIEDMRDDLEFDERINQLEHAFEQATFKTGSKNSQIDESIFQ</sequence>
<dbReference type="Gene3D" id="1.10.1750.10">
    <property type="match status" value="1"/>
</dbReference>
<dbReference type="AlphaFoldDB" id="A0A3B0TWM4"/>
<gene>
    <name evidence="2" type="ORF">MNBD_ALPHA11-2492</name>
</gene>
<dbReference type="SMART" id="SM00760">
    <property type="entry name" value="Bac_DnaA_C"/>
    <property type="match status" value="1"/>
</dbReference>
<name>A0A3B0TWM4_9ZZZZ</name>
<dbReference type="GO" id="GO:0006270">
    <property type="term" value="P:DNA replication initiation"/>
    <property type="evidence" value="ECO:0007669"/>
    <property type="project" value="InterPro"/>
</dbReference>